<organism evidence="11 12">
    <name type="scientific">Streptomyces mangrovisoli</name>
    <dbReference type="NCBI Taxonomy" id="1428628"/>
    <lineage>
        <taxon>Bacteria</taxon>
        <taxon>Bacillati</taxon>
        <taxon>Actinomycetota</taxon>
        <taxon>Actinomycetes</taxon>
        <taxon>Kitasatosporales</taxon>
        <taxon>Streptomycetaceae</taxon>
        <taxon>Streptomyces</taxon>
    </lineage>
</organism>
<dbReference type="CDD" id="cd01083">
    <property type="entry name" value="GAG_Lyase"/>
    <property type="match status" value="1"/>
</dbReference>
<evidence type="ECO:0000256" key="5">
    <source>
        <dbReference type="ARBA" id="ARBA00023239"/>
    </source>
</evidence>
<keyword evidence="4" id="KW-0732">Signal</keyword>
<dbReference type="SUPFAM" id="SSF48230">
    <property type="entry name" value="Chondroitin AC/alginate lyase"/>
    <property type="match status" value="1"/>
</dbReference>
<evidence type="ECO:0000259" key="10">
    <source>
        <dbReference type="Pfam" id="PF24517"/>
    </source>
</evidence>
<feature type="domain" description="Carbohydrate-binding module family 96" evidence="10">
    <location>
        <begin position="782"/>
        <end position="942"/>
    </location>
</feature>
<dbReference type="InterPro" id="IPR003159">
    <property type="entry name" value="Lyase_8_central_dom"/>
</dbReference>
<dbReference type="PANTHER" id="PTHR38481">
    <property type="entry name" value="HYALURONATE LYASE"/>
    <property type="match status" value="1"/>
</dbReference>
<dbReference type="InterPro" id="IPR055372">
    <property type="entry name" value="CBM96"/>
</dbReference>
<evidence type="ECO:0008006" key="13">
    <source>
        <dbReference type="Google" id="ProtNLM"/>
    </source>
</evidence>
<dbReference type="Pfam" id="PF02884">
    <property type="entry name" value="Lyase_8_C"/>
    <property type="match status" value="1"/>
</dbReference>
<feature type="domain" description="Polysaccharide lyase family 8 C-terminal" evidence="8">
    <location>
        <begin position="671"/>
        <end position="735"/>
    </location>
</feature>
<evidence type="ECO:0000259" key="7">
    <source>
        <dbReference type="Pfam" id="PF02278"/>
    </source>
</evidence>
<feature type="active site" evidence="6">
    <location>
        <position position="318"/>
    </location>
</feature>
<dbReference type="SUPFAM" id="SSF49863">
    <property type="entry name" value="Hyaluronate lyase-like, C-terminal domain"/>
    <property type="match status" value="1"/>
</dbReference>
<dbReference type="GO" id="GO:0005576">
    <property type="term" value="C:extracellular region"/>
    <property type="evidence" value="ECO:0007669"/>
    <property type="project" value="UniProtKB-SubCell"/>
</dbReference>
<dbReference type="InterPro" id="IPR038970">
    <property type="entry name" value="Lyase_8"/>
</dbReference>
<protein>
    <recommendedName>
        <fullName evidence="13">Hyaluronate lyase</fullName>
    </recommendedName>
</protein>
<dbReference type="InterPro" id="IPR011071">
    <property type="entry name" value="Lyase_8-like_C"/>
</dbReference>
<evidence type="ECO:0000259" key="9">
    <source>
        <dbReference type="Pfam" id="PF08124"/>
    </source>
</evidence>
<keyword evidence="5" id="KW-0456">Lyase</keyword>
<dbReference type="AlphaFoldDB" id="A0A1J4NY81"/>
<sequence>MVLSGLTGAVQLGPGAVPARADDAYATLRSGWSDILTGGPIDPSDDTYATALTGLSTTATDLWNSLSADASAPSLWPGLTLTTPADMTTSFKQLATMATAYATAGTRATDGSGRTLYGDAALGAAIVSGLDFLHTQVYNADTAESGNWWEWEVGSPVALTNTAVLVYPLLSSAQLADYLAAVDHFVPDPTLNKYGTSRSTSTGANRVDLCQVVAVRGILGASGERLATAVSALSDVFPYVTSGDGLYADGSFVQHTYIPYTGTYGMVLLRGLAALFQLLDGSQWEITDASAANVHTSVDSAFRPWMWNGLCMDAVRGRAISRVAETDFYDGNLVIQSVLRAAESAPTTQAGQFRSLAKGWISRGEAYAPFASTATIAGIALAEPVLDDSSIVPAEEATGHIQFPAMDRAVHRGDGWAYALALSSARVARYESSNGENLHGWHTGDGMGYLYLASDPGHYTDAYWPTIDPYRLPGTTVDTLTLADAAGTGTRSAATWVGGASLSDGHGCMGMDFRQYGSTLTAKKSWFFLADSVVCLGAGISGGSAAEVVTTVENRNLHEDGGNTLTVDGTAQPATAGWASTLDVTSWAHLEDVGGYLFPGGATVQAARTTRTGAWSDINTLSSTTDTLTRQYVSLCLSHGTAPSSASYAYILLPGLGQAETAARAAAPTTTVLSNTASVQAVRDSASGVIAANFFAAGSAGGITVSAPCSVITRQTDGRLTIAVSDPSRTASTVTVQLVLGGTLVSADDTVTVTGSTPNLTLLVDLSGAAGASRAATFTITSATLTPVADAYVRDGSYAATGYGSGTTLVVKNATGSGYTRQSYLTFDTSPVFGTASAATLSAYGYVSDSGGDTTPVAAYGVTDTTWTESALTWNTKPALGGILSSATATTTKSSLLFDVTAQVAPAMGGRVSLALAEQTAGLAVILNSRENTTNPPTLLLTLTNT</sequence>
<dbReference type="Gene3D" id="1.50.10.100">
    <property type="entry name" value="Chondroitin AC/alginate lyase"/>
    <property type="match status" value="1"/>
</dbReference>
<evidence type="ECO:0000256" key="2">
    <source>
        <dbReference type="ARBA" id="ARBA00006699"/>
    </source>
</evidence>
<dbReference type="Pfam" id="PF02278">
    <property type="entry name" value="Lyase_8"/>
    <property type="match status" value="1"/>
</dbReference>
<name>A0A1J4NY81_9ACTN</name>
<dbReference type="InterPro" id="IPR014718">
    <property type="entry name" value="GH-type_carb-bd"/>
</dbReference>
<feature type="domain" description="Polysaccharide lyase 8 N-terminal alpha-helical" evidence="9">
    <location>
        <begin position="32"/>
        <end position="357"/>
    </location>
</feature>
<dbReference type="GO" id="GO:0005975">
    <property type="term" value="P:carbohydrate metabolic process"/>
    <property type="evidence" value="ECO:0007669"/>
    <property type="project" value="InterPro"/>
</dbReference>
<dbReference type="Gene3D" id="2.70.98.10">
    <property type="match status" value="1"/>
</dbReference>
<dbReference type="InterPro" id="IPR008929">
    <property type="entry name" value="Chondroitin_lyas"/>
</dbReference>
<dbReference type="Pfam" id="PF08124">
    <property type="entry name" value="Lyase_8_N"/>
    <property type="match status" value="1"/>
</dbReference>
<evidence type="ECO:0000256" key="1">
    <source>
        <dbReference type="ARBA" id="ARBA00004613"/>
    </source>
</evidence>
<evidence type="ECO:0000256" key="3">
    <source>
        <dbReference type="ARBA" id="ARBA00022525"/>
    </source>
</evidence>
<dbReference type="InterPro" id="IPR011013">
    <property type="entry name" value="Gal_mutarotase_sf_dom"/>
</dbReference>
<feature type="domain" description="Polysaccharide lyase family 8 central" evidence="7">
    <location>
        <begin position="401"/>
        <end position="656"/>
    </location>
</feature>
<gene>
    <name evidence="11" type="ORF">WN71_020420</name>
</gene>
<dbReference type="GO" id="GO:0016837">
    <property type="term" value="F:carbon-oxygen lyase activity, acting on polysaccharides"/>
    <property type="evidence" value="ECO:0007669"/>
    <property type="project" value="UniProtKB-ARBA"/>
</dbReference>
<keyword evidence="12" id="KW-1185">Reference proteome</keyword>
<evidence type="ECO:0000256" key="6">
    <source>
        <dbReference type="PIRSR" id="PIRSR638970-1"/>
    </source>
</evidence>
<dbReference type="PANTHER" id="PTHR38481:SF1">
    <property type="entry name" value="HYALURONATE LYASE"/>
    <property type="match status" value="1"/>
</dbReference>
<dbReference type="SUPFAM" id="SSF74650">
    <property type="entry name" value="Galactose mutarotase-like"/>
    <property type="match status" value="1"/>
</dbReference>
<reference evidence="11" key="1">
    <citation type="submission" date="2016-10" db="EMBL/GenBank/DDBJ databases">
        <title>Genome sequence of Streptomyces mangrovisoli MUSC 149.</title>
        <authorList>
            <person name="Lee L.-H."/>
            <person name="Ser H.-L."/>
        </authorList>
    </citation>
    <scope>NUCLEOTIDE SEQUENCE [LARGE SCALE GENOMIC DNA]</scope>
    <source>
        <strain evidence="11">MUSC 149</strain>
    </source>
</reference>
<dbReference type="NCBIfam" id="NF033679">
    <property type="entry name" value="DNRLRE_dom"/>
    <property type="match status" value="1"/>
</dbReference>
<evidence type="ECO:0000313" key="12">
    <source>
        <dbReference type="Proteomes" id="UP000034196"/>
    </source>
</evidence>
<comment type="similarity">
    <text evidence="2">Belongs to the polysaccharide lyase 8 family.</text>
</comment>
<comment type="caution">
    <text evidence="11">The sequence shown here is derived from an EMBL/GenBank/DDBJ whole genome shotgun (WGS) entry which is preliminary data.</text>
</comment>
<dbReference type="GO" id="GO:0030246">
    <property type="term" value="F:carbohydrate binding"/>
    <property type="evidence" value="ECO:0007669"/>
    <property type="project" value="InterPro"/>
</dbReference>
<proteinExistence type="inferred from homology"/>
<accession>A0A1J4NY81</accession>
<dbReference type="Proteomes" id="UP000034196">
    <property type="component" value="Unassembled WGS sequence"/>
</dbReference>
<dbReference type="Gene3D" id="2.60.220.10">
    <property type="entry name" value="Polysaccharide lyase family 8-like, C-terminal"/>
    <property type="match status" value="1"/>
</dbReference>
<keyword evidence="3" id="KW-0964">Secreted</keyword>
<evidence type="ECO:0000256" key="4">
    <source>
        <dbReference type="ARBA" id="ARBA00022729"/>
    </source>
</evidence>
<feature type="active site" evidence="6">
    <location>
        <position position="255"/>
    </location>
</feature>
<dbReference type="InterPro" id="IPR004103">
    <property type="entry name" value="Lyase_8_C"/>
</dbReference>
<dbReference type="Pfam" id="PF24517">
    <property type="entry name" value="CBM96"/>
    <property type="match status" value="1"/>
</dbReference>
<evidence type="ECO:0000313" key="11">
    <source>
        <dbReference type="EMBL" id="OIJ66094.1"/>
    </source>
</evidence>
<comment type="subcellular location">
    <subcellularLocation>
        <location evidence="1">Secreted</location>
    </subcellularLocation>
</comment>
<dbReference type="STRING" id="1428628.WN71_020420"/>
<dbReference type="InterPro" id="IPR012970">
    <property type="entry name" value="Lyase_8_alpha_N"/>
</dbReference>
<feature type="active site" evidence="6">
    <location>
        <position position="264"/>
    </location>
</feature>
<evidence type="ECO:0000259" key="8">
    <source>
        <dbReference type="Pfam" id="PF02884"/>
    </source>
</evidence>
<dbReference type="EMBL" id="LAVA02000046">
    <property type="protein sequence ID" value="OIJ66094.1"/>
    <property type="molecule type" value="Genomic_DNA"/>
</dbReference>